<proteinExistence type="predicted"/>
<evidence type="ECO:0000313" key="4">
    <source>
        <dbReference type="Proteomes" id="UP001213504"/>
    </source>
</evidence>
<dbReference type="AlphaFoldDB" id="A0AAX3T5X2"/>
<name>A0AAX3T5X2_9ACTN</name>
<keyword evidence="2" id="KW-1133">Transmembrane helix</keyword>
<protein>
    <submittedName>
        <fullName evidence="3">SHOCT domain-containing protein</fullName>
    </submittedName>
</protein>
<keyword evidence="2" id="KW-0472">Membrane</keyword>
<reference evidence="3" key="1">
    <citation type="submission" date="2023-04" db="EMBL/GenBank/DDBJ databases">
        <title>Complete genome sequence of a phthalic acid esters degrading bacterial strain.</title>
        <authorList>
            <person name="Weng L."/>
            <person name="Jia Y."/>
            <person name="Ren L."/>
        </authorList>
    </citation>
    <scope>NUCLEOTIDE SEQUENCE</scope>
    <source>
        <strain evidence="3">RL-LY01</strain>
    </source>
</reference>
<dbReference type="EMBL" id="CP121270">
    <property type="protein sequence ID" value="WFP24067.1"/>
    <property type="molecule type" value="Genomic_DNA"/>
</dbReference>
<feature type="transmembrane region" description="Helical" evidence="2">
    <location>
        <begin position="20"/>
        <end position="44"/>
    </location>
</feature>
<sequence length="297" mass="31970">MTMFGESGTGPRVPAHVWSAVGTFAFVMLCGIVGPIFLVAYFVIDAPDTEWMLWTGIGITVLDIVLGVAIAWFNYRGGAKLERLRAAGVFGIAEITSIGQTNVEINDQPLMKLGLRIHAEGLAPFEVSTRKVVPHYQQPLLHARRLAVMVDPESQDFEIDWQATALIAGSVPARFTSEEDGRTYDLTGQAEPLGEILQILGRHGVAGSGVIDLRSNPAARAEVMEVVRGWAGVRADSASSSRMDPPSFTKAGGGSGRGGDPGRSPAERLASLDELRRTGAVTEEEYARARQRIVDDL</sequence>
<keyword evidence="2" id="KW-0812">Transmembrane</keyword>
<dbReference type="Proteomes" id="UP001213504">
    <property type="component" value="Chromosome"/>
</dbReference>
<dbReference type="RefSeq" id="WP_242697053.1">
    <property type="nucleotide sequence ID" value="NZ_CP121270.1"/>
</dbReference>
<evidence type="ECO:0000256" key="1">
    <source>
        <dbReference type="SAM" id="MobiDB-lite"/>
    </source>
</evidence>
<feature type="transmembrane region" description="Helical" evidence="2">
    <location>
        <begin position="51"/>
        <end position="75"/>
    </location>
</feature>
<evidence type="ECO:0000313" key="3">
    <source>
        <dbReference type="EMBL" id="WFP24067.1"/>
    </source>
</evidence>
<feature type="compositionally biased region" description="Gly residues" evidence="1">
    <location>
        <begin position="251"/>
        <end position="261"/>
    </location>
</feature>
<organism evidence="3 4">
    <name type="scientific">Gordonia hongkongensis</name>
    <dbReference type="NCBI Taxonomy" id="1701090"/>
    <lineage>
        <taxon>Bacteria</taxon>
        <taxon>Bacillati</taxon>
        <taxon>Actinomycetota</taxon>
        <taxon>Actinomycetes</taxon>
        <taxon>Mycobacteriales</taxon>
        <taxon>Gordoniaceae</taxon>
        <taxon>Gordonia</taxon>
    </lineage>
</organism>
<evidence type="ECO:0000256" key="2">
    <source>
        <dbReference type="SAM" id="Phobius"/>
    </source>
</evidence>
<gene>
    <name evidence="3" type="ORF">P9A14_18290</name>
</gene>
<accession>A0AAX3T5X2</accession>
<feature type="region of interest" description="Disordered" evidence="1">
    <location>
        <begin position="235"/>
        <end position="282"/>
    </location>
</feature>